<dbReference type="RefSeq" id="WP_111000637.1">
    <property type="nucleotide sequence ID" value="NZ_QKTW01000026.1"/>
</dbReference>
<dbReference type="InterPro" id="IPR002818">
    <property type="entry name" value="DJ-1/PfpI"/>
</dbReference>
<dbReference type="GO" id="GO:0003700">
    <property type="term" value="F:DNA-binding transcription factor activity"/>
    <property type="evidence" value="ECO:0007669"/>
    <property type="project" value="InterPro"/>
</dbReference>
<dbReference type="SUPFAM" id="SSF46689">
    <property type="entry name" value="Homeodomain-like"/>
    <property type="match status" value="2"/>
</dbReference>
<dbReference type="InterPro" id="IPR029062">
    <property type="entry name" value="Class_I_gatase-like"/>
</dbReference>
<evidence type="ECO:0000259" key="3">
    <source>
        <dbReference type="PROSITE" id="PS01124"/>
    </source>
</evidence>
<dbReference type="Gene3D" id="1.10.10.60">
    <property type="entry name" value="Homeodomain-like"/>
    <property type="match status" value="2"/>
</dbReference>
<dbReference type="Proteomes" id="UP000248745">
    <property type="component" value="Unassembled WGS sequence"/>
</dbReference>
<evidence type="ECO:0000256" key="2">
    <source>
        <dbReference type="ARBA" id="ARBA00023163"/>
    </source>
</evidence>
<sequence length="326" mass="37178">MKRVTIIVPECQVNLNSVGGAYDILRIANDIWQKQGHPAKLNIDIAAFSPEIKSHNNYLAILPKDIREIERTDLILIPALLGEYENAIQNNQKLIDWIAAQYRLGAEIASMCSGAFLLAATGLLNGRNCSTHWSRVDDFHKMYPEVHITQDKIITEDNGIYTNGGAYSFLNLIIYLVEKLFDRNIAIFCSKYFQIDIERATQSPFAIFRMQKKHGDQIVDQAQTYIEQHLDAKISFEKLAADLAISRRNFDRRFVKATGNTPMEYLQRVKIEAAKKELENGRKSVFEVMNDVGYADDKAFREVFKKITGLSPLDYRNKYNSGRSVG</sequence>
<proteinExistence type="predicted"/>
<evidence type="ECO:0000313" key="4">
    <source>
        <dbReference type="EMBL" id="PZF71169.1"/>
    </source>
</evidence>
<dbReference type="SMART" id="SM00342">
    <property type="entry name" value="HTH_ARAC"/>
    <property type="match status" value="1"/>
</dbReference>
<accession>A0A2W2B4H7</accession>
<evidence type="ECO:0000256" key="1">
    <source>
        <dbReference type="ARBA" id="ARBA00023015"/>
    </source>
</evidence>
<dbReference type="Pfam" id="PF12833">
    <property type="entry name" value="HTH_18"/>
    <property type="match status" value="1"/>
</dbReference>
<dbReference type="InterPro" id="IPR052158">
    <property type="entry name" value="INH-QAR"/>
</dbReference>
<keyword evidence="2" id="KW-0804">Transcription</keyword>
<dbReference type="GO" id="GO:0043565">
    <property type="term" value="F:sequence-specific DNA binding"/>
    <property type="evidence" value="ECO:0007669"/>
    <property type="project" value="InterPro"/>
</dbReference>
<dbReference type="InterPro" id="IPR009057">
    <property type="entry name" value="Homeodomain-like_sf"/>
</dbReference>
<protein>
    <submittedName>
        <fullName evidence="4">AraC family transcriptional regulator</fullName>
    </submittedName>
</protein>
<dbReference type="Pfam" id="PF01965">
    <property type="entry name" value="DJ-1_PfpI"/>
    <property type="match status" value="1"/>
</dbReference>
<dbReference type="SUPFAM" id="SSF52317">
    <property type="entry name" value="Class I glutamine amidotransferase-like"/>
    <property type="match status" value="1"/>
</dbReference>
<comment type="caution">
    <text evidence="4">The sequence shown here is derived from an EMBL/GenBank/DDBJ whole genome shotgun (WGS) entry which is preliminary data.</text>
</comment>
<dbReference type="AlphaFoldDB" id="A0A2W2B4H7"/>
<dbReference type="OrthoDB" id="9803764at2"/>
<keyword evidence="5" id="KW-1185">Reference proteome</keyword>
<dbReference type="EMBL" id="QKTW01000026">
    <property type="protein sequence ID" value="PZF71169.1"/>
    <property type="molecule type" value="Genomic_DNA"/>
</dbReference>
<reference evidence="4 5" key="1">
    <citation type="submission" date="2018-06" db="EMBL/GenBank/DDBJ databases">
        <title>Mucibacter soli gen. nov., sp. nov., a new member of the family Chitinophagaceae producing mucin.</title>
        <authorList>
            <person name="Kim M.-K."/>
            <person name="Park S."/>
            <person name="Kim T.-S."/>
            <person name="Joung Y."/>
            <person name="Han J.-H."/>
            <person name="Kim S.B."/>
        </authorList>
    </citation>
    <scope>NUCLEOTIDE SEQUENCE [LARGE SCALE GENOMIC DNA]</scope>
    <source>
        <strain evidence="4 5">R1-15</strain>
    </source>
</reference>
<dbReference type="InterPro" id="IPR018060">
    <property type="entry name" value="HTH_AraC"/>
</dbReference>
<feature type="domain" description="HTH araC/xylS-type" evidence="3">
    <location>
        <begin position="220"/>
        <end position="318"/>
    </location>
</feature>
<dbReference type="PANTHER" id="PTHR43130:SF11">
    <property type="entry name" value="TRANSCRIPTIONAL REGULATORY PROTEIN"/>
    <property type="match status" value="1"/>
</dbReference>
<dbReference type="PROSITE" id="PS01124">
    <property type="entry name" value="HTH_ARAC_FAMILY_2"/>
    <property type="match status" value="1"/>
</dbReference>
<dbReference type="Gene3D" id="3.40.50.880">
    <property type="match status" value="1"/>
</dbReference>
<dbReference type="PANTHER" id="PTHR43130">
    <property type="entry name" value="ARAC-FAMILY TRANSCRIPTIONAL REGULATOR"/>
    <property type="match status" value="1"/>
</dbReference>
<keyword evidence="1" id="KW-0805">Transcription regulation</keyword>
<gene>
    <name evidence="4" type="ORF">DN068_19530</name>
</gene>
<organism evidence="4 5">
    <name type="scientific">Taibaiella soli</name>
    <dbReference type="NCBI Taxonomy" id="1649169"/>
    <lineage>
        <taxon>Bacteria</taxon>
        <taxon>Pseudomonadati</taxon>
        <taxon>Bacteroidota</taxon>
        <taxon>Chitinophagia</taxon>
        <taxon>Chitinophagales</taxon>
        <taxon>Chitinophagaceae</taxon>
        <taxon>Taibaiella</taxon>
    </lineage>
</organism>
<evidence type="ECO:0000313" key="5">
    <source>
        <dbReference type="Proteomes" id="UP000248745"/>
    </source>
</evidence>
<name>A0A2W2B4H7_9BACT</name>